<accession>A0AAV2I3L9</accession>
<gene>
    <name evidence="2" type="ORF">GSLYS_00014775001</name>
</gene>
<sequence>MSFKWMVLFSLMVAKCTAAACNNGQLGDTNFHCYNQAASFCSILNDPTVNTFNKEHAKVNILGTVKVAEFSAEKPTEQGTEKCSVTVWAVSEVVLGKIFIGGFRARIIRQDASTGFLPSFYEFEVKKKVLIDGVGRVTIEWTAGYRTSPSAPFNFRYNFVSRGTASSDVLSSLGDCDISYTLDWYGFFILEFPCCHLRVGFRPNIPTYRHQLLPGIWVEVNDPNIQFPNWTPGNEPLCLTNGAVNISSIQKNTGAVSAQEALTQLAFTNAGNVTLDGTPPNFAALAENLDLCSGNATRRLFADVLTILGSPKLVRCIADGIQEVLVSFLVLLENWICVNDSESCNRAKAILLGNCSSVSPSTTLNALFSAPC</sequence>
<keyword evidence="3" id="KW-1185">Reference proteome</keyword>
<evidence type="ECO:0000256" key="1">
    <source>
        <dbReference type="SAM" id="SignalP"/>
    </source>
</evidence>
<reference evidence="2 3" key="1">
    <citation type="submission" date="2024-04" db="EMBL/GenBank/DDBJ databases">
        <authorList>
            <consortium name="Genoscope - CEA"/>
            <person name="William W."/>
        </authorList>
    </citation>
    <scope>NUCLEOTIDE SEQUENCE [LARGE SCALE GENOMIC DNA]</scope>
</reference>
<name>A0AAV2I3L9_LYMST</name>
<evidence type="ECO:0000313" key="3">
    <source>
        <dbReference type="Proteomes" id="UP001497497"/>
    </source>
</evidence>
<keyword evidence="1" id="KW-0732">Signal</keyword>
<protein>
    <submittedName>
        <fullName evidence="2">Uncharacterized protein</fullName>
    </submittedName>
</protein>
<dbReference type="AlphaFoldDB" id="A0AAV2I3L9"/>
<proteinExistence type="predicted"/>
<organism evidence="2 3">
    <name type="scientific">Lymnaea stagnalis</name>
    <name type="common">Great pond snail</name>
    <name type="synonym">Helix stagnalis</name>
    <dbReference type="NCBI Taxonomy" id="6523"/>
    <lineage>
        <taxon>Eukaryota</taxon>
        <taxon>Metazoa</taxon>
        <taxon>Spiralia</taxon>
        <taxon>Lophotrochozoa</taxon>
        <taxon>Mollusca</taxon>
        <taxon>Gastropoda</taxon>
        <taxon>Heterobranchia</taxon>
        <taxon>Euthyneura</taxon>
        <taxon>Panpulmonata</taxon>
        <taxon>Hygrophila</taxon>
        <taxon>Lymnaeoidea</taxon>
        <taxon>Lymnaeidae</taxon>
        <taxon>Lymnaea</taxon>
    </lineage>
</organism>
<dbReference type="EMBL" id="CAXITT010000416">
    <property type="protein sequence ID" value="CAL1541133.1"/>
    <property type="molecule type" value="Genomic_DNA"/>
</dbReference>
<evidence type="ECO:0000313" key="2">
    <source>
        <dbReference type="EMBL" id="CAL1541133.1"/>
    </source>
</evidence>
<feature type="signal peptide" evidence="1">
    <location>
        <begin position="1"/>
        <end position="18"/>
    </location>
</feature>
<dbReference type="Proteomes" id="UP001497497">
    <property type="component" value="Unassembled WGS sequence"/>
</dbReference>
<feature type="chain" id="PRO_5043449719" evidence="1">
    <location>
        <begin position="19"/>
        <end position="372"/>
    </location>
</feature>
<comment type="caution">
    <text evidence="2">The sequence shown here is derived from an EMBL/GenBank/DDBJ whole genome shotgun (WGS) entry which is preliminary data.</text>
</comment>